<protein>
    <submittedName>
        <fullName evidence="1">S-adenosyl methyltransferase</fullName>
    </submittedName>
</protein>
<organism evidence="1 2">
    <name type="scientific">Kutzneria buriramensis</name>
    <dbReference type="NCBI Taxonomy" id="1045776"/>
    <lineage>
        <taxon>Bacteria</taxon>
        <taxon>Bacillati</taxon>
        <taxon>Actinomycetota</taxon>
        <taxon>Actinomycetes</taxon>
        <taxon>Pseudonocardiales</taxon>
        <taxon>Pseudonocardiaceae</taxon>
        <taxon>Kutzneria</taxon>
    </lineage>
</organism>
<dbReference type="GO" id="GO:0008168">
    <property type="term" value="F:methyltransferase activity"/>
    <property type="evidence" value="ECO:0007669"/>
    <property type="project" value="UniProtKB-KW"/>
</dbReference>
<keyword evidence="1" id="KW-0808">Transferase</keyword>
<dbReference type="PIRSF" id="PIRSF017393">
    <property type="entry name" value="MTase_SAV2177"/>
    <property type="match status" value="1"/>
</dbReference>
<gene>
    <name evidence="1" type="ORF">BCF44_110328</name>
</gene>
<dbReference type="SUPFAM" id="SSF53335">
    <property type="entry name" value="S-adenosyl-L-methionine-dependent methyltransferases"/>
    <property type="match status" value="1"/>
</dbReference>
<dbReference type="Pfam" id="PF04672">
    <property type="entry name" value="Methyltransf_19"/>
    <property type="match status" value="1"/>
</dbReference>
<keyword evidence="2" id="KW-1185">Reference proteome</keyword>
<evidence type="ECO:0000313" key="2">
    <source>
        <dbReference type="Proteomes" id="UP000256269"/>
    </source>
</evidence>
<proteinExistence type="predicted"/>
<sequence>MPMLDRPGWAPKQIDLSRPSAARVYDYLLGGGCNTAVDRELAKRLVDAMPQVRDTVWLNRKFLRRVVAFLVGQGITQFLDIGSGIPSVGNVHQLAQGLDPECRVVYVDNDPIAVAYAEPLLRDNKLATAVLADFRSPAQVLHAPEVRALIDFDRPVAVLTLMMMHFVPDAADPARLMGRYRDALAPGSYVALSHPSFTGAEGELLADAQAIGAIVEDTMEPLYPRTAHELLRIIAGFDPVPPGLVHLPLWRPDSAADVGRHPESSLVYGVVATKP</sequence>
<accession>A0A3E0HDA2</accession>
<dbReference type="InterPro" id="IPR006764">
    <property type="entry name" value="SAM_dep_MeTrfase_SAV2177_type"/>
</dbReference>
<comment type="caution">
    <text evidence="1">The sequence shown here is derived from an EMBL/GenBank/DDBJ whole genome shotgun (WGS) entry which is preliminary data.</text>
</comment>
<reference evidence="1 2" key="1">
    <citation type="submission" date="2018-08" db="EMBL/GenBank/DDBJ databases">
        <title>Genomic Encyclopedia of Archaeal and Bacterial Type Strains, Phase II (KMG-II): from individual species to whole genera.</title>
        <authorList>
            <person name="Goeker M."/>
        </authorList>
    </citation>
    <scope>NUCLEOTIDE SEQUENCE [LARGE SCALE GENOMIC DNA]</scope>
    <source>
        <strain evidence="1 2">DSM 45791</strain>
    </source>
</reference>
<dbReference type="Gene3D" id="3.40.50.150">
    <property type="entry name" value="Vaccinia Virus protein VP39"/>
    <property type="match status" value="1"/>
</dbReference>
<evidence type="ECO:0000313" key="1">
    <source>
        <dbReference type="EMBL" id="REH42827.1"/>
    </source>
</evidence>
<dbReference type="GO" id="GO:0032259">
    <property type="term" value="P:methylation"/>
    <property type="evidence" value="ECO:0007669"/>
    <property type="project" value="UniProtKB-KW"/>
</dbReference>
<dbReference type="Proteomes" id="UP000256269">
    <property type="component" value="Unassembled WGS sequence"/>
</dbReference>
<dbReference type="EMBL" id="QUNO01000010">
    <property type="protein sequence ID" value="REH42827.1"/>
    <property type="molecule type" value="Genomic_DNA"/>
</dbReference>
<dbReference type="InterPro" id="IPR029063">
    <property type="entry name" value="SAM-dependent_MTases_sf"/>
</dbReference>
<name>A0A3E0HDA2_9PSEU</name>
<keyword evidence="1" id="KW-0489">Methyltransferase</keyword>
<dbReference type="AlphaFoldDB" id="A0A3E0HDA2"/>